<dbReference type="EMBL" id="ML213604">
    <property type="protein sequence ID" value="TFK38262.1"/>
    <property type="molecule type" value="Genomic_DNA"/>
</dbReference>
<dbReference type="AlphaFoldDB" id="A0A5C3LZG3"/>
<evidence type="ECO:0000313" key="2">
    <source>
        <dbReference type="Proteomes" id="UP000308652"/>
    </source>
</evidence>
<gene>
    <name evidence="1" type="ORF">BDQ12DRAFT_723600</name>
</gene>
<organism evidence="1 2">
    <name type="scientific">Crucibulum laeve</name>
    <dbReference type="NCBI Taxonomy" id="68775"/>
    <lineage>
        <taxon>Eukaryota</taxon>
        <taxon>Fungi</taxon>
        <taxon>Dikarya</taxon>
        <taxon>Basidiomycota</taxon>
        <taxon>Agaricomycotina</taxon>
        <taxon>Agaricomycetes</taxon>
        <taxon>Agaricomycetidae</taxon>
        <taxon>Agaricales</taxon>
        <taxon>Agaricineae</taxon>
        <taxon>Nidulariaceae</taxon>
        <taxon>Crucibulum</taxon>
    </lineage>
</organism>
<proteinExistence type="predicted"/>
<name>A0A5C3LZG3_9AGAR</name>
<sequence length="141" mass="15924">MVQLLEVVEKNCISVEAIEGRMTQDSVRSISAHNTSHIGITSILPGLQSIMILSFVDSQVFLRWLYPLKNTKPRYIELVTFMPIDDPADVESNQMMNCLIEMAKNLLRSQTGKKSLMVVRSVVFNREPIAPWTKSISLNAD</sequence>
<reference evidence="1 2" key="1">
    <citation type="journal article" date="2019" name="Nat. Ecol. Evol.">
        <title>Megaphylogeny resolves global patterns of mushroom evolution.</title>
        <authorList>
            <person name="Varga T."/>
            <person name="Krizsan K."/>
            <person name="Foldi C."/>
            <person name="Dima B."/>
            <person name="Sanchez-Garcia M."/>
            <person name="Sanchez-Ramirez S."/>
            <person name="Szollosi G.J."/>
            <person name="Szarkandi J.G."/>
            <person name="Papp V."/>
            <person name="Albert L."/>
            <person name="Andreopoulos W."/>
            <person name="Angelini C."/>
            <person name="Antonin V."/>
            <person name="Barry K.W."/>
            <person name="Bougher N.L."/>
            <person name="Buchanan P."/>
            <person name="Buyck B."/>
            <person name="Bense V."/>
            <person name="Catcheside P."/>
            <person name="Chovatia M."/>
            <person name="Cooper J."/>
            <person name="Damon W."/>
            <person name="Desjardin D."/>
            <person name="Finy P."/>
            <person name="Geml J."/>
            <person name="Haridas S."/>
            <person name="Hughes K."/>
            <person name="Justo A."/>
            <person name="Karasinski D."/>
            <person name="Kautmanova I."/>
            <person name="Kiss B."/>
            <person name="Kocsube S."/>
            <person name="Kotiranta H."/>
            <person name="LaButti K.M."/>
            <person name="Lechner B.E."/>
            <person name="Liimatainen K."/>
            <person name="Lipzen A."/>
            <person name="Lukacs Z."/>
            <person name="Mihaltcheva S."/>
            <person name="Morgado L.N."/>
            <person name="Niskanen T."/>
            <person name="Noordeloos M.E."/>
            <person name="Ohm R.A."/>
            <person name="Ortiz-Santana B."/>
            <person name="Ovrebo C."/>
            <person name="Racz N."/>
            <person name="Riley R."/>
            <person name="Savchenko A."/>
            <person name="Shiryaev A."/>
            <person name="Soop K."/>
            <person name="Spirin V."/>
            <person name="Szebenyi C."/>
            <person name="Tomsovsky M."/>
            <person name="Tulloss R.E."/>
            <person name="Uehling J."/>
            <person name="Grigoriev I.V."/>
            <person name="Vagvolgyi C."/>
            <person name="Papp T."/>
            <person name="Martin F.M."/>
            <person name="Miettinen O."/>
            <person name="Hibbett D.S."/>
            <person name="Nagy L.G."/>
        </authorList>
    </citation>
    <scope>NUCLEOTIDE SEQUENCE [LARGE SCALE GENOMIC DNA]</scope>
    <source>
        <strain evidence="1 2">CBS 166.37</strain>
    </source>
</reference>
<accession>A0A5C3LZG3</accession>
<dbReference type="Proteomes" id="UP000308652">
    <property type="component" value="Unassembled WGS sequence"/>
</dbReference>
<keyword evidence="2" id="KW-1185">Reference proteome</keyword>
<evidence type="ECO:0000313" key="1">
    <source>
        <dbReference type="EMBL" id="TFK38262.1"/>
    </source>
</evidence>
<protein>
    <submittedName>
        <fullName evidence="1">Uncharacterized protein</fullName>
    </submittedName>
</protein>